<organism evidence="8 9">
    <name type="scientific">Treponema brennaborense (strain DSM 12168 / CIP 105900 / DD5/3)</name>
    <dbReference type="NCBI Taxonomy" id="906968"/>
    <lineage>
        <taxon>Bacteria</taxon>
        <taxon>Pseudomonadati</taxon>
        <taxon>Spirochaetota</taxon>
        <taxon>Spirochaetia</taxon>
        <taxon>Spirochaetales</taxon>
        <taxon>Treponemataceae</taxon>
        <taxon>Treponema</taxon>
    </lineage>
</organism>
<evidence type="ECO:0000259" key="7">
    <source>
        <dbReference type="PROSITE" id="PS50885"/>
    </source>
</evidence>
<reference evidence="9" key="1">
    <citation type="submission" date="2011-04" db="EMBL/GenBank/DDBJ databases">
        <title>The complete genome of Treponema brennaborense DSM 12168.</title>
        <authorList>
            <person name="Lucas S."/>
            <person name="Han J."/>
            <person name="Lapidus A."/>
            <person name="Bruce D."/>
            <person name="Goodwin L."/>
            <person name="Pitluck S."/>
            <person name="Peters L."/>
            <person name="Kyrpides N."/>
            <person name="Mavromatis K."/>
            <person name="Ivanova N."/>
            <person name="Mikhailova N."/>
            <person name="Pagani I."/>
            <person name="Teshima H."/>
            <person name="Detter J.C."/>
            <person name="Tapia R."/>
            <person name="Han C."/>
            <person name="Land M."/>
            <person name="Hauser L."/>
            <person name="Markowitz V."/>
            <person name="Cheng J.-F."/>
            <person name="Hugenholtz P."/>
            <person name="Woyke T."/>
            <person name="Wu D."/>
            <person name="Gronow S."/>
            <person name="Wellnitz S."/>
            <person name="Brambilla E."/>
            <person name="Klenk H.-P."/>
            <person name="Eisen J.A."/>
        </authorList>
    </citation>
    <scope>NUCLEOTIDE SEQUENCE [LARGE SCALE GENOMIC DNA]</scope>
    <source>
        <strain evidence="9">DSM 12168 / CIP 105900 / DD5/3</strain>
    </source>
</reference>
<dbReference type="RefSeq" id="WP_013757873.1">
    <property type="nucleotide sequence ID" value="NC_015500.1"/>
</dbReference>
<dbReference type="EMBL" id="CP002696">
    <property type="protein sequence ID" value="AEE16154.1"/>
    <property type="molecule type" value="Genomic_DNA"/>
</dbReference>
<keyword evidence="5" id="KW-0175">Coiled coil</keyword>
<keyword evidence="4 8" id="KW-0418">Kinase</keyword>
<dbReference type="CDD" id="cd06225">
    <property type="entry name" value="HAMP"/>
    <property type="match status" value="1"/>
</dbReference>
<accession>F4LQD3</accession>
<comment type="subcellular location">
    <subcellularLocation>
        <location evidence="1">Membrane</location>
    </subcellularLocation>
</comment>
<feature type="transmembrane region" description="Helical" evidence="6">
    <location>
        <begin position="15"/>
        <end position="36"/>
    </location>
</feature>
<evidence type="ECO:0000256" key="4">
    <source>
        <dbReference type="ARBA" id="ARBA00022777"/>
    </source>
</evidence>
<evidence type="ECO:0000256" key="2">
    <source>
        <dbReference type="ARBA" id="ARBA00022553"/>
    </source>
</evidence>
<keyword evidence="6" id="KW-0472">Membrane</keyword>
<feature type="domain" description="HAMP" evidence="7">
    <location>
        <begin position="206"/>
        <end position="259"/>
    </location>
</feature>
<dbReference type="eggNOG" id="COG2972">
    <property type="taxonomic scope" value="Bacteria"/>
</dbReference>
<dbReference type="OrthoDB" id="370211at2"/>
<name>F4LQD3_TREBD</name>
<dbReference type="HOGENOM" id="CLU_020473_5_1_12"/>
<evidence type="ECO:0000313" key="9">
    <source>
        <dbReference type="Proteomes" id="UP000006546"/>
    </source>
</evidence>
<evidence type="ECO:0000313" key="8">
    <source>
        <dbReference type="EMBL" id="AEE16154.1"/>
    </source>
</evidence>
<gene>
    <name evidence="8" type="ordered locus">Trebr_0712</name>
</gene>
<dbReference type="Pfam" id="PF06580">
    <property type="entry name" value="His_kinase"/>
    <property type="match status" value="1"/>
</dbReference>
<dbReference type="STRING" id="906968.Trebr_0712"/>
<dbReference type="SUPFAM" id="SSF55874">
    <property type="entry name" value="ATPase domain of HSP90 chaperone/DNA topoisomerase II/histidine kinase"/>
    <property type="match status" value="1"/>
</dbReference>
<dbReference type="InterPro" id="IPR036890">
    <property type="entry name" value="HATPase_C_sf"/>
</dbReference>
<keyword evidence="2" id="KW-0597">Phosphoprotein</keyword>
<keyword evidence="9" id="KW-1185">Reference proteome</keyword>
<dbReference type="Proteomes" id="UP000006546">
    <property type="component" value="Chromosome"/>
</dbReference>
<dbReference type="PANTHER" id="PTHR34220">
    <property type="entry name" value="SENSOR HISTIDINE KINASE YPDA"/>
    <property type="match status" value="1"/>
</dbReference>
<evidence type="ECO:0000256" key="6">
    <source>
        <dbReference type="SAM" id="Phobius"/>
    </source>
</evidence>
<protein>
    <submittedName>
        <fullName evidence="8">Integral membrane sensor signal transduction histidine kinase</fullName>
    </submittedName>
</protein>
<dbReference type="PANTHER" id="PTHR34220:SF7">
    <property type="entry name" value="SENSOR HISTIDINE KINASE YPDA"/>
    <property type="match status" value="1"/>
</dbReference>
<dbReference type="AlphaFoldDB" id="F4LQD3"/>
<sequence>MKKTGNTNKTFQQQLLWYSVSLIAAMVVLVSVIFFISSRETFKLQTQTSRYLYVRQLTTYLNGYRENLDSFFQSGSEQYLQNMNLYLARSTDMLHSIEESGSVGNTDILFLLHGIENGLDFIRRRSEPFAAEEISDSTYAEYATLSRVVSYLLDYTDNKLLSAVIADDAVRIAESRQFIGRFRSVLLIVVIGITAGYVAAALLLTSSLVSPIRKMVHAARQITNGNLAIPDISVQGASELAFLGDTLNRMKASLLERLSALQENADLEKKLHEQELQQVKILKELEAAQFLSLQAQIQPHFLFNTLNVIAQTALFEQAAQTRTLLFDLSSMLRYTLEARTAVSVEAEFDFIRRYLHIQQTRFGDRLSFELSCETEAYRVMIPPLLIQPFVENAVIHGLEPLEDGGTLSLAIALEGDALSITVCDNGTGMTDEKMAALLDNSLPDDRPQTSHIGVKNVVTRLRLYYGSSARISIRRIAPHGTQVELLVPQSGGTRV</sequence>
<dbReference type="GO" id="GO:0000155">
    <property type="term" value="F:phosphorelay sensor kinase activity"/>
    <property type="evidence" value="ECO:0007669"/>
    <property type="project" value="InterPro"/>
</dbReference>
<feature type="transmembrane region" description="Helical" evidence="6">
    <location>
        <begin position="185"/>
        <end position="204"/>
    </location>
</feature>
<keyword evidence="6" id="KW-0812">Transmembrane</keyword>
<dbReference type="InterPro" id="IPR003594">
    <property type="entry name" value="HATPase_dom"/>
</dbReference>
<dbReference type="InterPro" id="IPR010559">
    <property type="entry name" value="Sig_transdc_His_kin_internal"/>
</dbReference>
<dbReference type="SMART" id="SM00304">
    <property type="entry name" value="HAMP"/>
    <property type="match status" value="1"/>
</dbReference>
<proteinExistence type="predicted"/>
<dbReference type="SUPFAM" id="SSF158472">
    <property type="entry name" value="HAMP domain-like"/>
    <property type="match status" value="1"/>
</dbReference>
<evidence type="ECO:0000256" key="5">
    <source>
        <dbReference type="SAM" id="Coils"/>
    </source>
</evidence>
<evidence type="ECO:0000256" key="3">
    <source>
        <dbReference type="ARBA" id="ARBA00022679"/>
    </source>
</evidence>
<evidence type="ECO:0000256" key="1">
    <source>
        <dbReference type="ARBA" id="ARBA00004370"/>
    </source>
</evidence>
<dbReference type="InterPro" id="IPR050640">
    <property type="entry name" value="Bact_2-comp_sensor_kinase"/>
</dbReference>
<dbReference type="Pfam" id="PF00672">
    <property type="entry name" value="HAMP"/>
    <property type="match status" value="1"/>
</dbReference>
<keyword evidence="3" id="KW-0808">Transferase</keyword>
<dbReference type="Gene3D" id="6.10.340.10">
    <property type="match status" value="1"/>
</dbReference>
<dbReference type="GO" id="GO:0016020">
    <property type="term" value="C:membrane"/>
    <property type="evidence" value="ECO:0007669"/>
    <property type="project" value="UniProtKB-SubCell"/>
</dbReference>
<dbReference type="KEGG" id="tbe:Trebr_0712"/>
<feature type="coiled-coil region" evidence="5">
    <location>
        <begin position="251"/>
        <end position="284"/>
    </location>
</feature>
<dbReference type="PROSITE" id="PS50885">
    <property type="entry name" value="HAMP"/>
    <property type="match status" value="1"/>
</dbReference>
<keyword evidence="6" id="KW-1133">Transmembrane helix</keyword>
<dbReference type="Pfam" id="PF02518">
    <property type="entry name" value="HATPase_c"/>
    <property type="match status" value="1"/>
</dbReference>
<dbReference type="Gene3D" id="3.30.565.10">
    <property type="entry name" value="Histidine kinase-like ATPase, C-terminal domain"/>
    <property type="match status" value="1"/>
</dbReference>
<dbReference type="InterPro" id="IPR003660">
    <property type="entry name" value="HAMP_dom"/>
</dbReference>